<name>A0AAW1SCN2_9CHLO</name>
<protein>
    <submittedName>
        <fullName evidence="2">Uncharacterized protein</fullName>
    </submittedName>
</protein>
<organism evidence="2 3">
    <name type="scientific">Apatococcus fuscideae</name>
    <dbReference type="NCBI Taxonomy" id="2026836"/>
    <lineage>
        <taxon>Eukaryota</taxon>
        <taxon>Viridiplantae</taxon>
        <taxon>Chlorophyta</taxon>
        <taxon>core chlorophytes</taxon>
        <taxon>Trebouxiophyceae</taxon>
        <taxon>Chlorellales</taxon>
        <taxon>Chlorellaceae</taxon>
        <taxon>Apatococcus</taxon>
    </lineage>
</organism>
<feature type="region of interest" description="Disordered" evidence="1">
    <location>
        <begin position="1"/>
        <end position="23"/>
    </location>
</feature>
<evidence type="ECO:0000313" key="2">
    <source>
        <dbReference type="EMBL" id="KAK9843575.1"/>
    </source>
</evidence>
<keyword evidence="3" id="KW-1185">Reference proteome</keyword>
<dbReference type="EMBL" id="JALJOV010001688">
    <property type="protein sequence ID" value="KAK9843575.1"/>
    <property type="molecule type" value="Genomic_DNA"/>
</dbReference>
<comment type="caution">
    <text evidence="2">The sequence shown here is derived from an EMBL/GenBank/DDBJ whole genome shotgun (WGS) entry which is preliminary data.</text>
</comment>
<accession>A0AAW1SCN2</accession>
<gene>
    <name evidence="2" type="ORF">WJX84_006983</name>
</gene>
<evidence type="ECO:0000313" key="3">
    <source>
        <dbReference type="Proteomes" id="UP001485043"/>
    </source>
</evidence>
<evidence type="ECO:0000256" key="1">
    <source>
        <dbReference type="SAM" id="MobiDB-lite"/>
    </source>
</evidence>
<dbReference type="AlphaFoldDB" id="A0AAW1SCN2"/>
<sequence length="353" mass="39772">MPRGKGKQRPSLKPVKPKPSPAAPPVDVCLEVLRRLEDVKDKLAFSAAFHNALEASRDKRAWTVCKTADVSTLYGMNKVTDLLKTRPESIQELHGHSLSSMASTFWIAAWHFLPNLQCIRWIARSRAFEHEAASEEPEQFSLPKGLQIVELHVELDGSYEEDYCQPFALSRLQSQGFAPAVTGLAISMCVDELEVYDPDAWQKVELSDVSLPRLQSLDLRVTGITGQLLASNLKDLTLNLTESLHWSSLELCQRLERVDITIGDPDLDLELCEITLMGCKHSCFQNLTELSLAADVLREDGQLGRLTRHKLKNVSLAIRQPHMSIFDISELCRFKWASTKLRFEDGFSCKLSR</sequence>
<proteinExistence type="predicted"/>
<feature type="compositionally biased region" description="Basic residues" evidence="1">
    <location>
        <begin position="1"/>
        <end position="10"/>
    </location>
</feature>
<dbReference type="Proteomes" id="UP001485043">
    <property type="component" value="Unassembled WGS sequence"/>
</dbReference>
<reference evidence="2 3" key="1">
    <citation type="journal article" date="2024" name="Nat. Commun.">
        <title>Phylogenomics reveals the evolutionary origins of lichenization in chlorophyte algae.</title>
        <authorList>
            <person name="Puginier C."/>
            <person name="Libourel C."/>
            <person name="Otte J."/>
            <person name="Skaloud P."/>
            <person name="Haon M."/>
            <person name="Grisel S."/>
            <person name="Petersen M."/>
            <person name="Berrin J.G."/>
            <person name="Delaux P.M."/>
            <person name="Dal Grande F."/>
            <person name="Keller J."/>
        </authorList>
    </citation>
    <scope>NUCLEOTIDE SEQUENCE [LARGE SCALE GENOMIC DNA]</scope>
    <source>
        <strain evidence="2 3">SAG 2523</strain>
    </source>
</reference>